<sequence>MSNNSENEETRVPLLEKKYIEEDEQKQTLGERVWIESKKLWRVVGPAIFSRIASYSMFVITQAFAGHLGDLELAAMSIATSVVLGFDFGLMLGMASALETLCGQAYGAKRYHMLGVYLQRSWIVLSLCCVVMLPVFFYATPILKLLGQPHDVAEMSGTVVLCFIPLHFSFAFQFPLQRFLQSQLKNSVIAWVNLVGLLLHIFMSWMIVYRLHLGVIGTALTLNISWWFIVLGLVFYVFCGGCPLTWAGFSWEAFSGLWEFLKLSASSGVMLCLENWYYRILIVMTGNLKNAKIAVDALSVCMSINGWEMMIPLAFFAGTGVRVANELGAGNGKGAKFATIVSVTQSVIIGFIFWLLIMFLHNELALIFTSSKPVLEAVSKLSILLAFTILLNSVQPILSGVAVGSGWQSYVAYINLGTYYLLGLPLGVLMGWVFNQGVMGIWAGMIFGGTAIQTLVLAIITMRCDWEKEREMSNNSENEETRVPLLEKKYIEEDEQKQTLGERVWIESKKLWRVVGPAIFSRIASYSLFVITQAFAGHLGDLELAAMSIATSVVLGFDFGLMLGMASALETLCGQAYGAKRYHMLGVYLQRSWIVLSLCCVVMLPIFFYATPILKLLGQPDDVAEMSGTVVLCFIPLHFSYAFQFPLQRFLQSQLKNSVIAWVNLVGLLLHIFMSWMIVYRLHLGVIGTALTLNISWWFIVLGLVFYVFCGGCPRTWAGLENWYYRILIVMTGNLKNAKIAVDALSVCMSINGWEMMIPLAFFAGTGVRVANELGAGNGKGAKFATIVSVTQSVIIGFIFWLLIMFLHNELALIFTTSKPVLEAVSKLSILLAFTVLLNSVQPILSGVAVGSGWQSYVAYINLGTYYLLGLPLGVLMGWVFNQGVMGIWAGMIFGGTAIQTLVLAIITMRCDWEKEREMSNNSENEETRVPLLEKKYIEEDEQKQTLGERVWIESKKLWRVVGPAIFSRIASYSMFVITQAFAGHLGDLELAAMSIASNVVLGFDLGLMLGMASALETLCGQAYGAKKYHMLGVYLQRSWIVLSLCCVIMLPIFFYATPLLKLLGQPHDVAEMSGTVILCFIPLHFSFAFQFPLQRFLQSQLKNSVIAWVNLVGLLLHIFMSWMIVYRLHLGVIGSALTLNISWWFIVLGLVFYVFCGGCPLTWAGLENWYYRILIVMTGNLKNAKIAVDALSVCMSINGWEFMIPLAFFAGTGVRVANELGAGNGKGAKFATIVSVTQSVIIGFIFWLLIMFLHNELALIFTSSKPVLEAVSKLSILLAFTILLNSVQPILSGVAVGSGWQSYVAYINLGTYYLLGLPLGVLMGWVFNQGVMGVWAGMIFGGTALQTIILVIMTMRCDWEKEVEKASKHVKKWGHTNA</sequence>
<evidence type="ECO:0000256" key="4">
    <source>
        <dbReference type="ARBA" id="ARBA00022989"/>
    </source>
</evidence>
<dbReference type="InterPro" id="IPR045069">
    <property type="entry name" value="MATE_euk"/>
</dbReference>
<evidence type="ECO:0000256" key="6">
    <source>
        <dbReference type="RuleBase" id="RU004914"/>
    </source>
</evidence>
<accession>A0ABD3TQP2</accession>
<comment type="caution">
    <text evidence="7">The sequence shown here is derived from an EMBL/GenBank/DDBJ whole genome shotgun (WGS) entry which is preliminary data.</text>
</comment>
<evidence type="ECO:0000256" key="2">
    <source>
        <dbReference type="ARBA" id="ARBA00010199"/>
    </source>
</evidence>
<organism evidence="7 8">
    <name type="scientific">Penstemon smallii</name>
    <dbReference type="NCBI Taxonomy" id="265156"/>
    <lineage>
        <taxon>Eukaryota</taxon>
        <taxon>Viridiplantae</taxon>
        <taxon>Streptophyta</taxon>
        <taxon>Embryophyta</taxon>
        <taxon>Tracheophyta</taxon>
        <taxon>Spermatophyta</taxon>
        <taxon>Magnoliopsida</taxon>
        <taxon>eudicotyledons</taxon>
        <taxon>Gunneridae</taxon>
        <taxon>Pentapetalae</taxon>
        <taxon>asterids</taxon>
        <taxon>lamiids</taxon>
        <taxon>Lamiales</taxon>
        <taxon>Plantaginaceae</taxon>
        <taxon>Cheloneae</taxon>
        <taxon>Penstemon</taxon>
    </lineage>
</organism>
<feature type="transmembrane region" description="Helical" evidence="6">
    <location>
        <begin position="966"/>
        <end position="984"/>
    </location>
</feature>
<feature type="transmembrane region" description="Helical" evidence="6">
    <location>
        <begin position="74"/>
        <end position="101"/>
    </location>
</feature>
<feature type="transmembrane region" description="Helical" evidence="6">
    <location>
        <begin position="155"/>
        <end position="176"/>
    </location>
</feature>
<evidence type="ECO:0000313" key="7">
    <source>
        <dbReference type="EMBL" id="KAL3838627.1"/>
    </source>
</evidence>
<evidence type="ECO:0000313" key="8">
    <source>
        <dbReference type="Proteomes" id="UP001634393"/>
    </source>
</evidence>
<keyword evidence="3 6" id="KW-0812">Transmembrane</keyword>
<protein>
    <recommendedName>
        <fullName evidence="6">Protein DETOXIFICATION</fullName>
    </recommendedName>
    <alternativeName>
        <fullName evidence="6">Multidrug and toxic compound extrusion protein</fullName>
    </alternativeName>
</protein>
<dbReference type="InterPro" id="IPR002528">
    <property type="entry name" value="MATE_fam"/>
</dbReference>
<feature type="transmembrane region" description="Helical" evidence="6">
    <location>
        <begin position="828"/>
        <end position="850"/>
    </location>
</feature>
<feature type="transmembrane region" description="Helical" evidence="6">
    <location>
        <begin position="224"/>
        <end position="248"/>
    </location>
</feature>
<feature type="transmembrane region" description="Helical" evidence="6">
    <location>
        <begin position="410"/>
        <end position="434"/>
    </location>
</feature>
<feature type="transmembrane region" description="Helical" evidence="6">
    <location>
        <begin position="1106"/>
        <end position="1130"/>
    </location>
</feature>
<feature type="transmembrane region" description="Helical" evidence="6">
    <location>
        <begin position="593"/>
        <end position="614"/>
    </location>
</feature>
<dbReference type="Proteomes" id="UP001634393">
    <property type="component" value="Unassembled WGS sequence"/>
</dbReference>
<feature type="transmembrane region" description="Helical" evidence="6">
    <location>
        <begin position="337"/>
        <end position="361"/>
    </location>
</feature>
<feature type="transmembrane region" description="Helical" evidence="6">
    <location>
        <begin position="545"/>
        <end position="572"/>
    </location>
</feature>
<feature type="transmembrane region" description="Helical" evidence="6">
    <location>
        <begin position="188"/>
        <end position="212"/>
    </location>
</feature>
<feature type="transmembrane region" description="Helical" evidence="6">
    <location>
        <begin position="887"/>
        <end position="909"/>
    </location>
</feature>
<feature type="transmembrane region" description="Helical" evidence="6">
    <location>
        <begin position="685"/>
        <end position="709"/>
    </location>
</feature>
<keyword evidence="8" id="KW-1185">Reference proteome</keyword>
<feature type="transmembrane region" description="Helical" evidence="6">
    <location>
        <begin position="659"/>
        <end position="679"/>
    </location>
</feature>
<dbReference type="GO" id="GO:0016020">
    <property type="term" value="C:membrane"/>
    <property type="evidence" value="ECO:0007669"/>
    <property type="project" value="UniProtKB-SubCell"/>
</dbReference>
<evidence type="ECO:0000256" key="3">
    <source>
        <dbReference type="ARBA" id="ARBA00022692"/>
    </source>
</evidence>
<feature type="transmembrane region" description="Helical" evidence="6">
    <location>
        <begin position="784"/>
        <end position="808"/>
    </location>
</feature>
<feature type="transmembrane region" description="Helical" evidence="6">
    <location>
        <begin position="48"/>
        <end position="68"/>
    </location>
</feature>
<dbReference type="Pfam" id="PF01554">
    <property type="entry name" value="MatE"/>
    <property type="match status" value="6"/>
</dbReference>
<feature type="transmembrane region" description="Helical" evidence="6">
    <location>
        <begin position="381"/>
        <end position="403"/>
    </location>
</feature>
<feature type="transmembrane region" description="Helical" evidence="6">
    <location>
        <begin position="1335"/>
        <end position="1356"/>
    </location>
</feature>
<name>A0ABD3TQP2_9LAMI</name>
<dbReference type="EMBL" id="JBJXBP010000003">
    <property type="protein sequence ID" value="KAL3838627.1"/>
    <property type="molecule type" value="Genomic_DNA"/>
</dbReference>
<comment type="similarity">
    <text evidence="2 6">Belongs to the multi antimicrobial extrusion (MATE) (TC 2.A.66.1) family.</text>
</comment>
<feature type="transmembrane region" description="Helical" evidence="6">
    <location>
        <begin position="519"/>
        <end position="539"/>
    </location>
</feature>
<feature type="transmembrane region" description="Helical" evidence="6">
    <location>
        <begin position="122"/>
        <end position="143"/>
    </location>
</feature>
<keyword evidence="4 6" id="KW-1133">Transmembrane helix</keyword>
<feature type="transmembrane region" description="Helical" evidence="6">
    <location>
        <begin position="1142"/>
        <end position="1167"/>
    </location>
</feature>
<reference evidence="7 8" key="1">
    <citation type="submission" date="2024-12" db="EMBL/GenBank/DDBJ databases">
        <title>The unique morphological basis and parallel evolutionary history of personate flowers in Penstemon.</title>
        <authorList>
            <person name="Depatie T.H."/>
            <person name="Wessinger C.A."/>
        </authorList>
    </citation>
    <scope>NUCLEOTIDE SEQUENCE [LARGE SCALE GENOMIC DNA]</scope>
    <source>
        <strain evidence="7">WTNN_2</strain>
        <tissue evidence="7">Leaf</tissue>
    </source>
</reference>
<evidence type="ECO:0000256" key="1">
    <source>
        <dbReference type="ARBA" id="ARBA00004141"/>
    </source>
</evidence>
<gene>
    <name evidence="7" type="ORF">ACJIZ3_023218</name>
</gene>
<feature type="transmembrane region" description="Helical" evidence="6">
    <location>
        <begin position="440"/>
        <end position="462"/>
    </location>
</feature>
<proteinExistence type="inferred from homology"/>
<feature type="transmembrane region" description="Helical" evidence="6">
    <location>
        <begin position="1231"/>
        <end position="1254"/>
    </location>
</feature>
<dbReference type="CDD" id="cd13132">
    <property type="entry name" value="MATE_eukaryotic"/>
    <property type="match status" value="3"/>
</dbReference>
<feature type="transmembrane region" description="Helical" evidence="6">
    <location>
        <begin position="1073"/>
        <end position="1094"/>
    </location>
</feature>
<keyword evidence="5 6" id="KW-0472">Membrane</keyword>
<feature type="transmembrane region" description="Helical" evidence="6">
    <location>
        <begin position="626"/>
        <end position="647"/>
    </location>
</feature>
<feature type="transmembrane region" description="Helical" evidence="6">
    <location>
        <begin position="1304"/>
        <end position="1328"/>
    </location>
</feature>
<evidence type="ECO:0000256" key="5">
    <source>
        <dbReference type="ARBA" id="ARBA00023136"/>
    </source>
</evidence>
<dbReference type="PANTHER" id="PTHR11206">
    <property type="entry name" value="MULTIDRUG RESISTANCE PROTEIN"/>
    <property type="match status" value="1"/>
</dbReference>
<feature type="transmembrane region" description="Helical" evidence="6">
    <location>
        <begin position="1275"/>
        <end position="1298"/>
    </location>
</feature>
<dbReference type="NCBIfam" id="TIGR00797">
    <property type="entry name" value="matE"/>
    <property type="match status" value="1"/>
</dbReference>
<comment type="subcellular location">
    <subcellularLocation>
        <location evidence="1">Membrane</location>
        <topology evidence="1">Multi-pass membrane protein</topology>
    </subcellularLocation>
</comment>
<feature type="transmembrane region" description="Helical" evidence="6">
    <location>
        <begin position="996"/>
        <end position="1019"/>
    </location>
</feature>
<feature type="transmembrane region" description="Helical" evidence="6">
    <location>
        <begin position="1040"/>
        <end position="1061"/>
    </location>
</feature>
<feature type="transmembrane region" description="Helical" evidence="6">
    <location>
        <begin position="857"/>
        <end position="881"/>
    </location>
</feature>